<feature type="transmembrane region" description="Helical" evidence="6">
    <location>
        <begin position="218"/>
        <end position="235"/>
    </location>
</feature>
<dbReference type="PANTHER" id="PTHR31218">
    <property type="entry name" value="WAT1-RELATED PROTEIN"/>
    <property type="match status" value="1"/>
</dbReference>
<feature type="transmembrane region" description="Helical" evidence="6">
    <location>
        <begin position="186"/>
        <end position="206"/>
    </location>
</feature>
<feature type="transmembrane region" description="Helical" evidence="6">
    <location>
        <begin position="43"/>
        <end position="65"/>
    </location>
</feature>
<gene>
    <name evidence="8" type="ORF">CCACVL1_24702</name>
</gene>
<dbReference type="SUPFAM" id="SSF103481">
    <property type="entry name" value="Multidrug resistance efflux transporter EmrE"/>
    <property type="match status" value="2"/>
</dbReference>
<evidence type="ECO:0000256" key="4">
    <source>
        <dbReference type="ARBA" id="ARBA00022989"/>
    </source>
</evidence>
<dbReference type="EMBL" id="AWWV01013889">
    <property type="protein sequence ID" value="OMO59636.1"/>
    <property type="molecule type" value="Genomic_DNA"/>
</dbReference>
<feature type="transmembrane region" description="Helical" evidence="6">
    <location>
        <begin position="77"/>
        <end position="96"/>
    </location>
</feature>
<protein>
    <recommendedName>
        <fullName evidence="6">WAT1-related protein</fullName>
    </recommendedName>
</protein>
<feature type="transmembrane region" description="Helical" evidence="6">
    <location>
        <begin position="102"/>
        <end position="124"/>
    </location>
</feature>
<feature type="transmembrane region" description="Helical" evidence="6">
    <location>
        <begin position="310"/>
        <end position="329"/>
    </location>
</feature>
<keyword evidence="3 6" id="KW-0812">Transmembrane</keyword>
<feature type="domain" description="EamA" evidence="7">
    <location>
        <begin position="18"/>
        <end position="156"/>
    </location>
</feature>
<evidence type="ECO:0000256" key="1">
    <source>
        <dbReference type="ARBA" id="ARBA00004141"/>
    </source>
</evidence>
<evidence type="ECO:0000313" key="8">
    <source>
        <dbReference type="EMBL" id="OMO59636.1"/>
    </source>
</evidence>
<evidence type="ECO:0000259" key="7">
    <source>
        <dbReference type="Pfam" id="PF00892"/>
    </source>
</evidence>
<evidence type="ECO:0000313" key="9">
    <source>
        <dbReference type="Proteomes" id="UP000188268"/>
    </source>
</evidence>
<feature type="transmembrane region" description="Helical" evidence="6">
    <location>
        <begin position="283"/>
        <end position="304"/>
    </location>
</feature>
<evidence type="ECO:0000256" key="6">
    <source>
        <dbReference type="RuleBase" id="RU363077"/>
    </source>
</evidence>
<comment type="subcellular location">
    <subcellularLocation>
        <location evidence="1 6">Membrane</location>
        <topology evidence="1 6">Multi-pass membrane protein</topology>
    </subcellularLocation>
</comment>
<dbReference type="AlphaFoldDB" id="A0A1R3GNK1"/>
<dbReference type="GO" id="GO:0016020">
    <property type="term" value="C:membrane"/>
    <property type="evidence" value="ECO:0007669"/>
    <property type="project" value="UniProtKB-SubCell"/>
</dbReference>
<dbReference type="OrthoDB" id="642067at2759"/>
<dbReference type="InterPro" id="IPR000620">
    <property type="entry name" value="EamA_dom"/>
</dbReference>
<comment type="caution">
    <text evidence="8">The sequence shown here is derived from an EMBL/GenBank/DDBJ whole genome shotgun (WGS) entry which is preliminary data.</text>
</comment>
<dbReference type="Pfam" id="PF00892">
    <property type="entry name" value="EamA"/>
    <property type="match status" value="2"/>
</dbReference>
<dbReference type="OMA" id="ACSPWED"/>
<evidence type="ECO:0000256" key="5">
    <source>
        <dbReference type="ARBA" id="ARBA00023136"/>
    </source>
</evidence>
<comment type="similarity">
    <text evidence="2 6">Belongs to the drug/metabolite transporter (DMT) superfamily. Plant drug/metabolite exporter (P-DME) (TC 2.A.7.4) family.</text>
</comment>
<sequence length="353" mass="38350">MVHMKRDVIEDLAIIGGLVGVQFVYAGNSILLDHIMSLGISPFTIVIYITFATFIILSPFAVYFERKKWPKKLTLKFIIQLVLISFGGVTLFQSLFLKGIKLTSPAVATAMPNLAPGFIFVIAWTCRLEKVALNCLYSRVKIVGTLLCVVGALTMSIMQSTVTSTDAIILAPPTDNNNNVIFDKDKIIGCMYLMAAVLVLSSNVVLQATTLGDFPAPMSLCAITSLIGVIITAMVQLLQDHELQLDWTLVSIRQMIGFSVLGGAVSGACVSFNGWAMRKRGPVLVSMFSPIGAVISVILSFFTLGEAASVGSLAGMFIMFTGLYFVLWAKGKEIYMDENSLESEFDPEKPLLS</sequence>
<feature type="domain" description="EamA" evidence="7">
    <location>
        <begin position="188"/>
        <end position="327"/>
    </location>
</feature>
<dbReference type="Gramene" id="OMO59636">
    <property type="protein sequence ID" value="OMO59636"/>
    <property type="gene ID" value="CCACVL1_24702"/>
</dbReference>
<dbReference type="STRING" id="210143.A0A1R3GNK1"/>
<dbReference type="GO" id="GO:0022857">
    <property type="term" value="F:transmembrane transporter activity"/>
    <property type="evidence" value="ECO:0007669"/>
    <property type="project" value="InterPro"/>
</dbReference>
<dbReference type="Proteomes" id="UP000188268">
    <property type="component" value="Unassembled WGS sequence"/>
</dbReference>
<organism evidence="8 9">
    <name type="scientific">Corchorus capsularis</name>
    <name type="common">Jute</name>
    <dbReference type="NCBI Taxonomy" id="210143"/>
    <lineage>
        <taxon>Eukaryota</taxon>
        <taxon>Viridiplantae</taxon>
        <taxon>Streptophyta</taxon>
        <taxon>Embryophyta</taxon>
        <taxon>Tracheophyta</taxon>
        <taxon>Spermatophyta</taxon>
        <taxon>Magnoliopsida</taxon>
        <taxon>eudicotyledons</taxon>
        <taxon>Gunneridae</taxon>
        <taxon>Pentapetalae</taxon>
        <taxon>rosids</taxon>
        <taxon>malvids</taxon>
        <taxon>Malvales</taxon>
        <taxon>Malvaceae</taxon>
        <taxon>Grewioideae</taxon>
        <taxon>Apeibeae</taxon>
        <taxon>Corchorus</taxon>
    </lineage>
</organism>
<feature type="transmembrane region" description="Helical" evidence="6">
    <location>
        <begin position="255"/>
        <end position="276"/>
    </location>
</feature>
<evidence type="ECO:0000256" key="2">
    <source>
        <dbReference type="ARBA" id="ARBA00007635"/>
    </source>
</evidence>
<keyword evidence="9" id="KW-1185">Reference proteome</keyword>
<reference evidence="8 9" key="1">
    <citation type="submission" date="2013-09" db="EMBL/GenBank/DDBJ databases">
        <title>Corchorus capsularis genome sequencing.</title>
        <authorList>
            <person name="Alam M."/>
            <person name="Haque M.S."/>
            <person name="Islam M.S."/>
            <person name="Emdad E.M."/>
            <person name="Islam M.M."/>
            <person name="Ahmed B."/>
            <person name="Halim A."/>
            <person name="Hossen Q.M.M."/>
            <person name="Hossain M.Z."/>
            <person name="Ahmed R."/>
            <person name="Khan M.M."/>
            <person name="Islam R."/>
            <person name="Rashid M.M."/>
            <person name="Khan S.A."/>
            <person name="Rahman M.S."/>
            <person name="Alam M."/>
        </authorList>
    </citation>
    <scope>NUCLEOTIDE SEQUENCE [LARGE SCALE GENOMIC DNA]</scope>
    <source>
        <strain evidence="9">cv. CVL-1</strain>
        <tissue evidence="8">Whole seedling</tissue>
    </source>
</reference>
<accession>A0A1R3GNK1</accession>
<keyword evidence="4 6" id="KW-1133">Transmembrane helix</keyword>
<feature type="transmembrane region" description="Helical" evidence="6">
    <location>
        <begin position="12"/>
        <end position="31"/>
    </location>
</feature>
<keyword evidence="5 6" id="KW-0472">Membrane</keyword>
<name>A0A1R3GNK1_COCAP</name>
<feature type="transmembrane region" description="Helical" evidence="6">
    <location>
        <begin position="136"/>
        <end position="158"/>
    </location>
</feature>
<proteinExistence type="inferred from homology"/>
<dbReference type="InterPro" id="IPR030184">
    <property type="entry name" value="WAT1-related"/>
</dbReference>
<dbReference type="InterPro" id="IPR037185">
    <property type="entry name" value="EmrE-like"/>
</dbReference>
<evidence type="ECO:0000256" key="3">
    <source>
        <dbReference type="ARBA" id="ARBA00022692"/>
    </source>
</evidence>